<dbReference type="GO" id="GO:0016491">
    <property type="term" value="F:oxidoreductase activity"/>
    <property type="evidence" value="ECO:0007669"/>
    <property type="project" value="UniProtKB-KW"/>
</dbReference>
<evidence type="ECO:0000313" key="5">
    <source>
        <dbReference type="Proteomes" id="UP000028549"/>
    </source>
</evidence>
<evidence type="ECO:0008006" key="6">
    <source>
        <dbReference type="Google" id="ProtNLM"/>
    </source>
</evidence>
<keyword evidence="5" id="KW-1185">Reference proteome</keyword>
<comment type="caution">
    <text evidence="4">The sequence shown here is derived from an EMBL/GenBank/DDBJ whole genome shotgun (WGS) entry which is preliminary data.</text>
</comment>
<dbReference type="Proteomes" id="UP000028549">
    <property type="component" value="Unassembled WGS sequence"/>
</dbReference>
<dbReference type="Gene3D" id="3.40.50.720">
    <property type="entry name" value="NAD(P)-binding Rossmann-like Domain"/>
    <property type="match status" value="1"/>
</dbReference>
<dbReference type="InterPro" id="IPR000683">
    <property type="entry name" value="Gfo/Idh/MocA-like_OxRdtase_N"/>
</dbReference>
<protein>
    <recommendedName>
        <fullName evidence="6">Gfo/Idh/MocA-like oxidoreductase N-terminal domain-containing protein</fullName>
    </recommendedName>
</protein>
<proteinExistence type="predicted"/>
<dbReference type="STRING" id="246786.GS18_0216160"/>
<dbReference type="OrthoDB" id="9815825at2"/>
<dbReference type="Pfam" id="PF22725">
    <property type="entry name" value="GFO_IDH_MocA_C3"/>
    <property type="match status" value="1"/>
</dbReference>
<dbReference type="PANTHER" id="PTHR43818">
    <property type="entry name" value="BCDNA.GH03377"/>
    <property type="match status" value="1"/>
</dbReference>
<reference evidence="4 5" key="1">
    <citation type="journal article" date="2005" name="Int. J. Syst. Evol. Microbiol.">
        <title>Bacillus cibi sp. nov., isolated from jeotgal, a traditional Korean fermented seafood.</title>
        <authorList>
            <person name="Yoon J.H."/>
            <person name="Lee C.H."/>
            <person name="Oh T.K."/>
        </authorList>
    </citation>
    <scope>NUCLEOTIDE SEQUENCE [LARGE SCALE GENOMIC DNA]</scope>
    <source>
        <strain evidence="4 5">DSM 16189</strain>
    </source>
</reference>
<organism evidence="4 5">
    <name type="scientific">Metabacillus indicus</name>
    <name type="common">Bacillus indicus</name>
    <dbReference type="NCBI Taxonomy" id="246786"/>
    <lineage>
        <taxon>Bacteria</taxon>
        <taxon>Bacillati</taxon>
        <taxon>Bacillota</taxon>
        <taxon>Bacilli</taxon>
        <taxon>Bacillales</taxon>
        <taxon>Bacillaceae</taxon>
        <taxon>Metabacillus</taxon>
    </lineage>
</organism>
<dbReference type="InterPro" id="IPR055170">
    <property type="entry name" value="GFO_IDH_MocA-like_dom"/>
</dbReference>
<dbReference type="EMBL" id="JNVC02000013">
    <property type="protein sequence ID" value="KEZ48949.1"/>
    <property type="molecule type" value="Genomic_DNA"/>
</dbReference>
<dbReference type="Gene3D" id="3.30.360.10">
    <property type="entry name" value="Dihydrodipicolinate Reductase, domain 2"/>
    <property type="match status" value="1"/>
</dbReference>
<dbReference type="Pfam" id="PF01408">
    <property type="entry name" value="GFO_IDH_MocA"/>
    <property type="match status" value="1"/>
</dbReference>
<dbReference type="RefSeq" id="WP_029566523.1">
    <property type="nucleotide sequence ID" value="NZ_JNVC02000013.1"/>
</dbReference>
<dbReference type="InterPro" id="IPR036291">
    <property type="entry name" value="NAD(P)-bd_dom_sf"/>
</dbReference>
<accession>A0A084GNN7</accession>
<feature type="domain" description="GFO/IDH/MocA-like oxidoreductase" evidence="3">
    <location>
        <begin position="133"/>
        <end position="250"/>
    </location>
</feature>
<name>A0A084GNN7_METID</name>
<evidence type="ECO:0000313" key="4">
    <source>
        <dbReference type="EMBL" id="KEZ48949.1"/>
    </source>
</evidence>
<dbReference type="InterPro" id="IPR050463">
    <property type="entry name" value="Gfo/Idh/MocA_oxidrdct_glycsds"/>
</dbReference>
<keyword evidence="1" id="KW-0560">Oxidoreductase</keyword>
<evidence type="ECO:0000256" key="1">
    <source>
        <dbReference type="ARBA" id="ARBA00023002"/>
    </source>
</evidence>
<evidence type="ECO:0000259" key="3">
    <source>
        <dbReference type="Pfam" id="PF22725"/>
    </source>
</evidence>
<dbReference type="SUPFAM" id="SSF55347">
    <property type="entry name" value="Glyceraldehyde-3-phosphate dehydrogenase-like, C-terminal domain"/>
    <property type="match status" value="1"/>
</dbReference>
<dbReference type="AlphaFoldDB" id="A0A084GNN7"/>
<evidence type="ECO:0000259" key="2">
    <source>
        <dbReference type="Pfam" id="PF01408"/>
    </source>
</evidence>
<dbReference type="GO" id="GO:0000166">
    <property type="term" value="F:nucleotide binding"/>
    <property type="evidence" value="ECO:0007669"/>
    <property type="project" value="InterPro"/>
</dbReference>
<sequence length="314" mass="34369">MIQAAIIGLGAIGQRVLSNFINHPEIKISAICDRNPDVTRETSEKIGDVLSFTDHVLLLKEADVDLVYIAVPPKYHHRIAADVMLAGKHVLCEKPLANSLEEAESLAALADEKGIVHAMNFPLLYSAGSSTFASLIKKGYIGKPRRLELKMHFPAWPRPWQQNEWVAGKEQGGFVLEVGVHYIHQIQRIFGPVTVLDKSVQYPEDPNSCEIGIIARLKLEDGTPVVIDGLSGIAGDEEIRFTAYGTEGTLSLLNWADLEGGKLGEKVLPIEADESLTGSLVLELTKALKGEKANLADFHEGLHAQMVLEQLRGE</sequence>
<feature type="domain" description="Gfo/Idh/MocA-like oxidoreductase N-terminal" evidence="2">
    <location>
        <begin position="3"/>
        <end position="119"/>
    </location>
</feature>
<dbReference type="SUPFAM" id="SSF51735">
    <property type="entry name" value="NAD(P)-binding Rossmann-fold domains"/>
    <property type="match status" value="1"/>
</dbReference>
<dbReference type="PANTHER" id="PTHR43818:SF11">
    <property type="entry name" value="BCDNA.GH03377"/>
    <property type="match status" value="1"/>
</dbReference>
<gene>
    <name evidence="4" type="ORF">GS18_0216160</name>
</gene>